<dbReference type="EMBL" id="JAYWIO010000003">
    <property type="protein sequence ID" value="KAK7274599.1"/>
    <property type="molecule type" value="Genomic_DNA"/>
</dbReference>
<evidence type="ECO:0000313" key="1">
    <source>
        <dbReference type="EMBL" id="KAK7274599.1"/>
    </source>
</evidence>
<proteinExistence type="predicted"/>
<keyword evidence="2" id="KW-1185">Reference proteome</keyword>
<reference evidence="1 2" key="1">
    <citation type="submission" date="2024-01" db="EMBL/GenBank/DDBJ databases">
        <title>The genomes of 5 underutilized Papilionoideae crops provide insights into root nodulation and disease resistanc.</title>
        <authorList>
            <person name="Yuan L."/>
        </authorList>
    </citation>
    <scope>NUCLEOTIDE SEQUENCE [LARGE SCALE GENOMIC DNA]</scope>
    <source>
        <strain evidence="1">ZHUSHIDOU_FW_LH</strain>
        <tissue evidence="1">Leaf</tissue>
    </source>
</reference>
<accession>A0AAN9IDT0</accession>
<evidence type="ECO:0000313" key="2">
    <source>
        <dbReference type="Proteomes" id="UP001372338"/>
    </source>
</evidence>
<gene>
    <name evidence="1" type="ORF">RIF29_15695</name>
</gene>
<dbReference type="Proteomes" id="UP001372338">
    <property type="component" value="Unassembled WGS sequence"/>
</dbReference>
<comment type="caution">
    <text evidence="1">The sequence shown here is derived from an EMBL/GenBank/DDBJ whole genome shotgun (WGS) entry which is preliminary data.</text>
</comment>
<organism evidence="1 2">
    <name type="scientific">Crotalaria pallida</name>
    <name type="common">Smooth rattlebox</name>
    <name type="synonym">Crotalaria striata</name>
    <dbReference type="NCBI Taxonomy" id="3830"/>
    <lineage>
        <taxon>Eukaryota</taxon>
        <taxon>Viridiplantae</taxon>
        <taxon>Streptophyta</taxon>
        <taxon>Embryophyta</taxon>
        <taxon>Tracheophyta</taxon>
        <taxon>Spermatophyta</taxon>
        <taxon>Magnoliopsida</taxon>
        <taxon>eudicotyledons</taxon>
        <taxon>Gunneridae</taxon>
        <taxon>Pentapetalae</taxon>
        <taxon>rosids</taxon>
        <taxon>fabids</taxon>
        <taxon>Fabales</taxon>
        <taxon>Fabaceae</taxon>
        <taxon>Papilionoideae</taxon>
        <taxon>50 kb inversion clade</taxon>
        <taxon>genistoids sensu lato</taxon>
        <taxon>core genistoids</taxon>
        <taxon>Crotalarieae</taxon>
        <taxon>Crotalaria</taxon>
    </lineage>
</organism>
<sequence>MKAYMVMLKDFHRGPPPGFPLEAILPLDQNCPRALLEFPRVLLRNVLHWLLAIFHDNQPHLHPLRLIE</sequence>
<name>A0AAN9IDT0_CROPI</name>
<dbReference type="AlphaFoldDB" id="A0AAN9IDT0"/>
<protein>
    <submittedName>
        <fullName evidence="1">Uncharacterized protein</fullName>
    </submittedName>
</protein>